<sequence length="407" mass="46190">MANQIQKSVVHIVQVWQRFSSNKFDTKYLYHLKPQLDKQHGSDDIRTFNVLMQRFPGHSLNGFSSQLHTLNISRRSDARYIPQSSRLGVVSLIQVTKESVFSSPVITVLVPGDIGRHTPSYQRLLTTALRASRIIDTLFLFIAPCDSIPRTFSVKSQFPCVVKDIMGRLIKNHWARLIVLTAAIYQVAAAIEGFFWPKIFWDFLTKNLDGAVKPLPILQIINLIFGLFMLAWEWPLKFIADTSFYRSIEARLVVLPLVALAAALLYQATNPPSIIQLRWWYTSGPIAKENYSIAKKGLHIRVGVSKGLCLCISDWRLILGWAMWDDDDDDDDYGGEGGGDFYLSLENSSTSIWQLAISLLINGEGVSKDSQSGYCCLRIWIHTYLHIPSSLNVKHIHFPILFPAFFL</sequence>
<dbReference type="VEuPathDB" id="FungiDB:MFRU_014g02130"/>
<keyword evidence="1" id="KW-1133">Transmembrane helix</keyword>
<evidence type="ECO:0000259" key="2">
    <source>
        <dbReference type="Pfam" id="PF24853"/>
    </source>
</evidence>
<evidence type="ECO:0000313" key="4">
    <source>
        <dbReference type="Proteomes" id="UP000322873"/>
    </source>
</evidence>
<gene>
    <name evidence="3" type="ORF">EYC84_006706</name>
</gene>
<protein>
    <recommendedName>
        <fullName evidence="2">DUF7727 domain-containing protein</fullName>
    </recommendedName>
</protein>
<feature type="domain" description="DUF7727" evidence="2">
    <location>
        <begin position="166"/>
        <end position="271"/>
    </location>
</feature>
<evidence type="ECO:0000256" key="1">
    <source>
        <dbReference type="SAM" id="Phobius"/>
    </source>
</evidence>
<comment type="caution">
    <text evidence="3">The sequence shown here is derived from an EMBL/GenBank/DDBJ whole genome shotgun (WGS) entry which is preliminary data.</text>
</comment>
<dbReference type="InterPro" id="IPR056144">
    <property type="entry name" value="DUF7727"/>
</dbReference>
<dbReference type="EMBL" id="VICG01000001">
    <property type="protein sequence ID" value="KAA8576608.1"/>
    <property type="molecule type" value="Genomic_DNA"/>
</dbReference>
<evidence type="ECO:0000313" key="3">
    <source>
        <dbReference type="EMBL" id="KAA8576608.1"/>
    </source>
</evidence>
<feature type="transmembrane region" description="Helical" evidence="1">
    <location>
        <begin position="174"/>
        <end position="196"/>
    </location>
</feature>
<keyword evidence="4" id="KW-1185">Reference proteome</keyword>
<dbReference type="Pfam" id="PF24853">
    <property type="entry name" value="DUF7727"/>
    <property type="match status" value="1"/>
</dbReference>
<feature type="transmembrane region" description="Helical" evidence="1">
    <location>
        <begin position="248"/>
        <end position="268"/>
    </location>
</feature>
<organism evidence="3 4">
    <name type="scientific">Monilinia fructicola</name>
    <name type="common">Brown rot fungus</name>
    <name type="synonym">Ciboria fructicola</name>
    <dbReference type="NCBI Taxonomy" id="38448"/>
    <lineage>
        <taxon>Eukaryota</taxon>
        <taxon>Fungi</taxon>
        <taxon>Dikarya</taxon>
        <taxon>Ascomycota</taxon>
        <taxon>Pezizomycotina</taxon>
        <taxon>Leotiomycetes</taxon>
        <taxon>Helotiales</taxon>
        <taxon>Sclerotiniaceae</taxon>
        <taxon>Monilinia</taxon>
    </lineage>
</organism>
<dbReference type="Proteomes" id="UP000322873">
    <property type="component" value="Unassembled WGS sequence"/>
</dbReference>
<keyword evidence="1" id="KW-0472">Membrane</keyword>
<dbReference type="AlphaFoldDB" id="A0A5M9K462"/>
<proteinExistence type="predicted"/>
<feature type="transmembrane region" description="Helical" evidence="1">
    <location>
        <begin position="216"/>
        <end position="236"/>
    </location>
</feature>
<dbReference type="PANTHER" id="PTHR40629">
    <property type="entry name" value="PRO41 PROTEIN"/>
    <property type="match status" value="1"/>
</dbReference>
<keyword evidence="1" id="KW-0812">Transmembrane</keyword>
<reference evidence="3 4" key="1">
    <citation type="submission" date="2019-06" db="EMBL/GenBank/DDBJ databases">
        <title>Genome Sequence of the Brown Rot Fungal Pathogen Monilinia fructicola.</title>
        <authorList>
            <person name="De Miccolis Angelini R.M."/>
            <person name="Landi L."/>
            <person name="Abate D."/>
            <person name="Pollastro S."/>
            <person name="Romanazzi G."/>
            <person name="Faretra F."/>
        </authorList>
    </citation>
    <scope>NUCLEOTIDE SEQUENCE [LARGE SCALE GENOMIC DNA]</scope>
    <source>
        <strain evidence="3 4">Mfrc123</strain>
    </source>
</reference>
<dbReference type="PANTHER" id="PTHR40629:SF1">
    <property type="entry name" value="PRO41 PROTEIN"/>
    <property type="match status" value="1"/>
</dbReference>
<accession>A0A5M9K462</accession>
<name>A0A5M9K462_MONFR</name>